<feature type="transmembrane region" description="Helical" evidence="2">
    <location>
        <begin position="114"/>
        <end position="137"/>
    </location>
</feature>
<evidence type="ECO:0000313" key="4">
    <source>
        <dbReference type="Proteomes" id="UP001590950"/>
    </source>
</evidence>
<sequence>MVTQTIYADASMVVIDIGGAAPATAEWLAETTYLIDASGHTTAMYAQTDEPTLGVQLQPVPYTPVEALVTAVLSSTLTLAKTPPSPAPSATRLANPTLSTAVSVSASGRGPKPFTIALAAVGVIIGVFLMAVIVHALHRRRNRSRSNTREDLAPFVEDTTTDSSSSQNSMEQHKNGPWPLRRMATWEDFLQEVEKEYERIDESEMTSEGSKTSMGGYHATTAELEERYNRLLSKSNRPPIRPVTKSSATTVASSAESSPLSMKQSSQTHGNHSEKNNLLVHAGQPLSILKRPARKRLAEAIQGMWGSSSTEGSYMGHGPSYAWKEARVIKKGVRFGSNEIRVFGATPLPSRANSISREGNFSREGDR</sequence>
<organism evidence="3 4">
    <name type="scientific">Stereocaulon virgatum</name>
    <dbReference type="NCBI Taxonomy" id="373712"/>
    <lineage>
        <taxon>Eukaryota</taxon>
        <taxon>Fungi</taxon>
        <taxon>Dikarya</taxon>
        <taxon>Ascomycota</taxon>
        <taxon>Pezizomycotina</taxon>
        <taxon>Lecanoromycetes</taxon>
        <taxon>OSLEUM clade</taxon>
        <taxon>Lecanoromycetidae</taxon>
        <taxon>Lecanorales</taxon>
        <taxon>Lecanorineae</taxon>
        <taxon>Stereocaulaceae</taxon>
        <taxon>Stereocaulon</taxon>
    </lineage>
</organism>
<gene>
    <name evidence="3" type="ORF">N7G274_004025</name>
</gene>
<feature type="compositionally biased region" description="Polar residues" evidence="1">
    <location>
        <begin position="259"/>
        <end position="270"/>
    </location>
</feature>
<dbReference type="EMBL" id="JBEFKJ010000012">
    <property type="protein sequence ID" value="KAL2042967.1"/>
    <property type="molecule type" value="Genomic_DNA"/>
</dbReference>
<name>A0ABR4AAS1_9LECA</name>
<accession>A0ABR4AAS1</accession>
<comment type="caution">
    <text evidence="3">The sequence shown here is derived from an EMBL/GenBank/DDBJ whole genome shotgun (WGS) entry which is preliminary data.</text>
</comment>
<dbReference type="Proteomes" id="UP001590950">
    <property type="component" value="Unassembled WGS sequence"/>
</dbReference>
<feature type="region of interest" description="Disordered" evidence="1">
    <location>
        <begin position="234"/>
        <end position="274"/>
    </location>
</feature>
<reference evidence="3 4" key="1">
    <citation type="submission" date="2024-09" db="EMBL/GenBank/DDBJ databases">
        <title>Rethinking Asexuality: The Enigmatic Case of Functional Sexual Genes in Lepraria (Stereocaulaceae).</title>
        <authorList>
            <person name="Doellman M."/>
            <person name="Sun Y."/>
            <person name="Barcenas-Pena A."/>
            <person name="Lumbsch H.T."/>
            <person name="Grewe F."/>
        </authorList>
    </citation>
    <scope>NUCLEOTIDE SEQUENCE [LARGE SCALE GENOMIC DNA]</scope>
    <source>
        <strain evidence="3 4">Mercado 3170</strain>
    </source>
</reference>
<keyword evidence="2" id="KW-0472">Membrane</keyword>
<evidence type="ECO:0000256" key="2">
    <source>
        <dbReference type="SAM" id="Phobius"/>
    </source>
</evidence>
<proteinExistence type="predicted"/>
<evidence type="ECO:0000313" key="3">
    <source>
        <dbReference type="EMBL" id="KAL2042967.1"/>
    </source>
</evidence>
<keyword evidence="2" id="KW-0812">Transmembrane</keyword>
<feature type="region of interest" description="Disordered" evidence="1">
    <location>
        <begin position="140"/>
        <end position="178"/>
    </location>
</feature>
<keyword evidence="2" id="KW-1133">Transmembrane helix</keyword>
<evidence type="ECO:0008006" key="5">
    <source>
        <dbReference type="Google" id="ProtNLM"/>
    </source>
</evidence>
<feature type="compositionally biased region" description="Low complexity" evidence="1">
    <location>
        <begin position="244"/>
        <end position="258"/>
    </location>
</feature>
<keyword evidence="4" id="KW-1185">Reference proteome</keyword>
<evidence type="ECO:0000256" key="1">
    <source>
        <dbReference type="SAM" id="MobiDB-lite"/>
    </source>
</evidence>
<protein>
    <recommendedName>
        <fullName evidence="5">Transmembrane protein</fullName>
    </recommendedName>
</protein>